<reference evidence="1" key="1">
    <citation type="submission" date="2014-11" db="EMBL/GenBank/DDBJ databases">
        <authorList>
            <person name="Amaro Gonzalez C."/>
        </authorList>
    </citation>
    <scope>NUCLEOTIDE SEQUENCE</scope>
</reference>
<dbReference type="AlphaFoldDB" id="A0A0E9X4C1"/>
<reference evidence="1" key="2">
    <citation type="journal article" date="2015" name="Fish Shellfish Immunol.">
        <title>Early steps in the European eel (Anguilla anguilla)-Vibrio vulnificus interaction in the gills: Role of the RtxA13 toxin.</title>
        <authorList>
            <person name="Callol A."/>
            <person name="Pajuelo D."/>
            <person name="Ebbesson L."/>
            <person name="Teles M."/>
            <person name="MacKenzie S."/>
            <person name="Amaro C."/>
        </authorList>
    </citation>
    <scope>NUCLEOTIDE SEQUENCE</scope>
</reference>
<protein>
    <submittedName>
        <fullName evidence="1">Uncharacterized protein</fullName>
    </submittedName>
</protein>
<name>A0A0E9X4C1_ANGAN</name>
<sequence>MLHGAGAQSMAWRCGTLDVACDYWYFQDHRQAVHSVKHVMHLLTGQCYTEYTISGCGLVLLVIFQPTMRSY</sequence>
<accession>A0A0E9X4C1</accession>
<dbReference type="EMBL" id="GBXM01012039">
    <property type="protein sequence ID" value="JAH96538.1"/>
    <property type="molecule type" value="Transcribed_RNA"/>
</dbReference>
<organism evidence="1">
    <name type="scientific">Anguilla anguilla</name>
    <name type="common">European freshwater eel</name>
    <name type="synonym">Muraena anguilla</name>
    <dbReference type="NCBI Taxonomy" id="7936"/>
    <lineage>
        <taxon>Eukaryota</taxon>
        <taxon>Metazoa</taxon>
        <taxon>Chordata</taxon>
        <taxon>Craniata</taxon>
        <taxon>Vertebrata</taxon>
        <taxon>Euteleostomi</taxon>
        <taxon>Actinopterygii</taxon>
        <taxon>Neopterygii</taxon>
        <taxon>Teleostei</taxon>
        <taxon>Anguilliformes</taxon>
        <taxon>Anguillidae</taxon>
        <taxon>Anguilla</taxon>
    </lineage>
</organism>
<proteinExistence type="predicted"/>
<evidence type="ECO:0000313" key="1">
    <source>
        <dbReference type="EMBL" id="JAH96538.1"/>
    </source>
</evidence>